<protein>
    <submittedName>
        <fullName evidence="1">Cytochrome C</fullName>
    </submittedName>
</protein>
<keyword evidence="2" id="KW-1185">Reference proteome</keyword>
<dbReference type="EMBL" id="BDFE01000015">
    <property type="protein sequence ID" value="GAU08357.1"/>
    <property type="molecule type" value="Genomic_DNA"/>
</dbReference>
<proteinExistence type="predicted"/>
<dbReference type="InterPro" id="IPR053547">
    <property type="entry name" value="Multiheme_cyt_c_menaq_reduct"/>
</dbReference>
<accession>A0A194AE51</accession>
<name>A0A194AE51_9BACT</name>
<dbReference type="STRING" id="1592317.DPF_1063"/>
<dbReference type="InterPro" id="IPR036280">
    <property type="entry name" value="Multihaem_cyt_sf"/>
</dbReference>
<dbReference type="PANTHER" id="PTHR39425">
    <property type="entry name" value="LIPOPROTEIN CYTOCHROME C"/>
    <property type="match status" value="1"/>
</dbReference>
<organism evidence="1 2">
    <name type="scientific">Desulfoplanes formicivorans</name>
    <dbReference type="NCBI Taxonomy" id="1592317"/>
    <lineage>
        <taxon>Bacteria</taxon>
        <taxon>Pseudomonadati</taxon>
        <taxon>Thermodesulfobacteriota</taxon>
        <taxon>Desulfovibrionia</taxon>
        <taxon>Desulfovibrionales</taxon>
        <taxon>Desulfoplanaceae</taxon>
        <taxon>Desulfoplanes</taxon>
    </lineage>
</organism>
<dbReference type="SUPFAM" id="SSF48695">
    <property type="entry name" value="Multiheme cytochromes"/>
    <property type="match status" value="1"/>
</dbReference>
<dbReference type="PANTHER" id="PTHR39425:SF1">
    <property type="entry name" value="CYTOCHROME C7-LIKE DOMAIN-CONTAINING PROTEIN"/>
    <property type="match status" value="1"/>
</dbReference>
<dbReference type="NCBIfam" id="NF041781">
    <property type="entry name" value="mnquin_red_QrcA"/>
    <property type="match status" value="1"/>
</dbReference>
<dbReference type="Proteomes" id="UP000095200">
    <property type="component" value="Unassembled WGS sequence"/>
</dbReference>
<gene>
    <name evidence="1" type="ORF">DPF_1063</name>
</gene>
<comment type="caution">
    <text evidence="1">The sequence shown here is derived from an EMBL/GenBank/DDBJ whole genome shotgun (WGS) entry which is preliminary data.</text>
</comment>
<sequence length="181" mass="20614">MNVRRKKSCIMLPLLVGFVAAVALGWWGYPKLVFSEKTQPIRFSHNVHVSDQGMGCDECHSFRDDGSYAGLPTTEQCAECHEEAVSEDPAEIEFVEKYVAQGKEVPWLVYQKQPDNVYFSHMAHADLDCTDCHMDMSEVDTPPVYYENKLTGYSKQTMKMWQCERCHAENGASNACYVCHK</sequence>
<dbReference type="Gene3D" id="3.90.10.10">
    <property type="entry name" value="Cytochrome C3"/>
    <property type="match status" value="2"/>
</dbReference>
<evidence type="ECO:0000313" key="2">
    <source>
        <dbReference type="Proteomes" id="UP000095200"/>
    </source>
</evidence>
<dbReference type="AlphaFoldDB" id="A0A194AE51"/>
<dbReference type="OrthoDB" id="9814800at2"/>
<dbReference type="CDD" id="cd08168">
    <property type="entry name" value="Cytochrom_C3"/>
    <property type="match status" value="1"/>
</dbReference>
<evidence type="ECO:0000313" key="1">
    <source>
        <dbReference type="EMBL" id="GAU08357.1"/>
    </source>
</evidence>
<reference evidence="2" key="1">
    <citation type="submission" date="2016-06" db="EMBL/GenBank/DDBJ databases">
        <title>Draft genome sequence of Desulfoplanes formicivorans strain Pf12B.</title>
        <authorList>
            <person name="Watanabe M."/>
            <person name="Kojima H."/>
            <person name="Fukui M."/>
        </authorList>
    </citation>
    <scope>NUCLEOTIDE SEQUENCE [LARGE SCALE GENOMIC DNA]</scope>
    <source>
        <strain evidence="2">Pf12B</strain>
    </source>
</reference>